<dbReference type="InterPro" id="IPR023170">
    <property type="entry name" value="HhH_base_excis_C"/>
</dbReference>
<keyword evidence="7" id="KW-0227">DNA damage</keyword>
<keyword evidence="5 16" id="KW-0808">Transferase</keyword>
<dbReference type="SMART" id="SM00478">
    <property type="entry name" value="ENDO3c"/>
    <property type="match status" value="1"/>
</dbReference>
<keyword evidence="12" id="KW-0804">Transcription</keyword>
<dbReference type="GO" id="GO:0008725">
    <property type="term" value="F:DNA-3-methyladenine glycosylase activity"/>
    <property type="evidence" value="ECO:0007669"/>
    <property type="project" value="TreeGrafter"/>
</dbReference>
<name>A0A1Y5PZ47_9GAMM</name>
<gene>
    <name evidence="16" type="ORF">STPYR_10170</name>
</gene>
<dbReference type="SUPFAM" id="SSF55945">
    <property type="entry name" value="TATA-box binding protein-like"/>
    <property type="match status" value="1"/>
</dbReference>
<dbReference type="GO" id="GO:0043916">
    <property type="term" value="F:DNA-7-methylguanine glycosylase activity"/>
    <property type="evidence" value="ECO:0007669"/>
    <property type="project" value="TreeGrafter"/>
</dbReference>
<dbReference type="GO" id="GO:0008168">
    <property type="term" value="F:methyltransferase activity"/>
    <property type="evidence" value="ECO:0007669"/>
    <property type="project" value="UniProtKB-KW"/>
</dbReference>
<dbReference type="InterPro" id="IPR003265">
    <property type="entry name" value="HhH-GPD_domain"/>
</dbReference>
<evidence type="ECO:0000256" key="8">
    <source>
        <dbReference type="ARBA" id="ARBA00022833"/>
    </source>
</evidence>
<dbReference type="Pfam" id="PF02805">
    <property type="entry name" value="Ada_Zn_binding"/>
    <property type="match status" value="1"/>
</dbReference>
<organism evidence="16">
    <name type="scientific">uncultured Stenotrophomonas sp</name>
    <dbReference type="NCBI Taxonomy" id="165438"/>
    <lineage>
        <taxon>Bacteria</taxon>
        <taxon>Pseudomonadati</taxon>
        <taxon>Pseudomonadota</taxon>
        <taxon>Gammaproteobacteria</taxon>
        <taxon>Lysobacterales</taxon>
        <taxon>Lysobacteraceae</taxon>
        <taxon>Stenotrophomonas</taxon>
        <taxon>environmental samples</taxon>
    </lineage>
</organism>
<sequence length="507" mass="55096">MSGNGQYAPITGPRLGPMQPSMPSHDQCEQARLARDARFDGLFFTAVRSTGIYCRPVCPAPAPRRENVSYYPTAAAAAAAGYRPCLRCRPELSPDDANFMQDHTLHRALALLDEGILQERPAAALADAMELSARQLQRLFVARLGATPAQLHATRRLLLAKQLLTETALPVTEIALAAGFNSLRRFNGAFLEGCGMPPSALRRQHGAVPGGEPVLRLAYRPPLDFAAMLGFLRKRAIPGIERIDEGSYQRVIVANGRASLIRVSADPKRPELRLQLGTSDARAIPAIVARVRRVFDLDADLATVHACLDHEPLLARGIAERPGLRIPGGWDGFEIAARAVLGQQVSVAAATTLARRLVDRFGEHLPGLPEGLDRQFPTPAALAEAPLEGIGLPRTRAATLRAVARACAEGRLDFSRAQTLEQFVRNATALPGIGPWTAHYMALRALGMPDAFPAGDLVLQQVLGEGRRLSERATEARSQAWRPWRAYAVLHLWHLSEERVKATALPP</sequence>
<keyword evidence="11" id="KW-0010">Activator</keyword>
<dbReference type="SUPFAM" id="SSF46689">
    <property type="entry name" value="Homeodomain-like"/>
    <property type="match status" value="1"/>
</dbReference>
<dbReference type="InterPro" id="IPR009057">
    <property type="entry name" value="Homeodomain-like_sf"/>
</dbReference>
<dbReference type="InterPro" id="IPR035451">
    <property type="entry name" value="Ada-like_dom_sf"/>
</dbReference>
<comment type="cofactor">
    <cofactor evidence="2">
        <name>Zn(2+)</name>
        <dbReference type="ChEBI" id="CHEBI:29105"/>
    </cofactor>
</comment>
<dbReference type="GO" id="GO:0006307">
    <property type="term" value="P:DNA alkylation repair"/>
    <property type="evidence" value="ECO:0007669"/>
    <property type="project" value="TreeGrafter"/>
</dbReference>
<dbReference type="SUPFAM" id="SSF57884">
    <property type="entry name" value="Ada DNA repair protein, N-terminal domain (N-Ada 10)"/>
    <property type="match status" value="1"/>
</dbReference>
<dbReference type="GO" id="GO:0032259">
    <property type="term" value="P:methylation"/>
    <property type="evidence" value="ECO:0007669"/>
    <property type="project" value="UniProtKB-KW"/>
</dbReference>
<dbReference type="PROSITE" id="PS00041">
    <property type="entry name" value="HTH_ARAC_FAMILY_1"/>
    <property type="match status" value="1"/>
</dbReference>
<dbReference type="SMART" id="SM00342">
    <property type="entry name" value="HTH_ARAC"/>
    <property type="match status" value="1"/>
</dbReference>
<dbReference type="InterPro" id="IPR004026">
    <property type="entry name" value="Ada_DNA_repair_Zn-bd"/>
</dbReference>
<dbReference type="GO" id="GO:0003700">
    <property type="term" value="F:DNA-binding transcription factor activity"/>
    <property type="evidence" value="ECO:0007669"/>
    <property type="project" value="InterPro"/>
</dbReference>
<dbReference type="Gene3D" id="1.10.1670.10">
    <property type="entry name" value="Helix-hairpin-Helix base-excision DNA repair enzymes (C-terminal)"/>
    <property type="match status" value="1"/>
</dbReference>
<dbReference type="InterPro" id="IPR018062">
    <property type="entry name" value="HTH_AraC-typ_CS"/>
</dbReference>
<dbReference type="EC" id="3.2.2.21" evidence="3"/>
<keyword evidence="13" id="KW-0234">DNA repair</keyword>
<dbReference type="InterPro" id="IPR037046">
    <property type="entry name" value="AlkA_N_sf"/>
</dbReference>
<evidence type="ECO:0000256" key="2">
    <source>
        <dbReference type="ARBA" id="ARBA00001947"/>
    </source>
</evidence>
<keyword evidence="9" id="KW-0805">Transcription regulation</keyword>
<dbReference type="GO" id="GO:0005737">
    <property type="term" value="C:cytoplasm"/>
    <property type="evidence" value="ECO:0007669"/>
    <property type="project" value="TreeGrafter"/>
</dbReference>
<evidence type="ECO:0000256" key="7">
    <source>
        <dbReference type="ARBA" id="ARBA00022763"/>
    </source>
</evidence>
<evidence type="ECO:0000256" key="4">
    <source>
        <dbReference type="ARBA" id="ARBA00022603"/>
    </source>
</evidence>
<dbReference type="Gene3D" id="3.40.10.10">
    <property type="entry name" value="DNA Methylphosphotriester Repair Domain"/>
    <property type="match status" value="1"/>
</dbReference>
<dbReference type="GO" id="GO:0006285">
    <property type="term" value="P:base-excision repair, AP site formation"/>
    <property type="evidence" value="ECO:0007669"/>
    <property type="project" value="TreeGrafter"/>
</dbReference>
<evidence type="ECO:0000256" key="1">
    <source>
        <dbReference type="ARBA" id="ARBA00000086"/>
    </source>
</evidence>
<dbReference type="PROSITE" id="PS01124">
    <property type="entry name" value="HTH_ARAC_FAMILY_2"/>
    <property type="match status" value="1"/>
</dbReference>
<comment type="catalytic activity">
    <reaction evidence="1">
        <text>Hydrolysis of alkylated DNA, releasing 3-methyladenine, 3-methylguanine, 7-methylguanine and 7-methyladenine.</text>
        <dbReference type="EC" id="3.2.2.21"/>
    </reaction>
</comment>
<dbReference type="Pfam" id="PF06029">
    <property type="entry name" value="AlkA_N"/>
    <property type="match status" value="1"/>
</dbReference>
<dbReference type="FunFam" id="3.40.10.10:FF:000001">
    <property type="entry name" value="DNA-3-methyladenine glycosylase 2"/>
    <property type="match status" value="1"/>
</dbReference>
<dbReference type="GO" id="GO:0008270">
    <property type="term" value="F:zinc ion binding"/>
    <property type="evidence" value="ECO:0007669"/>
    <property type="project" value="InterPro"/>
</dbReference>
<keyword evidence="6" id="KW-0479">Metal-binding</keyword>
<dbReference type="InterPro" id="IPR011257">
    <property type="entry name" value="DNA_glycosylase"/>
</dbReference>
<dbReference type="GO" id="GO:0032131">
    <property type="term" value="F:alkylated DNA binding"/>
    <property type="evidence" value="ECO:0007669"/>
    <property type="project" value="TreeGrafter"/>
</dbReference>
<evidence type="ECO:0000256" key="6">
    <source>
        <dbReference type="ARBA" id="ARBA00022723"/>
    </source>
</evidence>
<evidence type="ECO:0000256" key="12">
    <source>
        <dbReference type="ARBA" id="ARBA00023163"/>
    </source>
</evidence>
<dbReference type="SUPFAM" id="SSF48150">
    <property type="entry name" value="DNA-glycosylase"/>
    <property type="match status" value="1"/>
</dbReference>
<evidence type="ECO:0000256" key="3">
    <source>
        <dbReference type="ARBA" id="ARBA00012000"/>
    </source>
</evidence>
<keyword evidence="4 16" id="KW-0489">Methyltransferase</keyword>
<reference evidence="16" key="1">
    <citation type="submission" date="2016-03" db="EMBL/GenBank/DDBJ databases">
        <authorList>
            <person name="Ploux O."/>
        </authorList>
    </citation>
    <scope>NUCLEOTIDE SEQUENCE</scope>
    <source>
        <strain evidence="16">UC10</strain>
    </source>
</reference>
<dbReference type="EMBL" id="FLTS01000001">
    <property type="protein sequence ID" value="SBV35240.1"/>
    <property type="molecule type" value="Genomic_DNA"/>
</dbReference>
<evidence type="ECO:0000256" key="14">
    <source>
        <dbReference type="SAM" id="MobiDB-lite"/>
    </source>
</evidence>
<evidence type="ECO:0000259" key="15">
    <source>
        <dbReference type="PROSITE" id="PS01124"/>
    </source>
</evidence>
<dbReference type="Pfam" id="PF00730">
    <property type="entry name" value="HhH-GPD"/>
    <property type="match status" value="1"/>
</dbReference>
<dbReference type="Pfam" id="PF12833">
    <property type="entry name" value="HTH_18"/>
    <property type="match status" value="1"/>
</dbReference>
<dbReference type="Gene3D" id="1.10.340.30">
    <property type="entry name" value="Hypothetical protein, domain 2"/>
    <property type="match status" value="1"/>
</dbReference>
<dbReference type="GO" id="GO:0043565">
    <property type="term" value="F:sequence-specific DNA binding"/>
    <property type="evidence" value="ECO:0007669"/>
    <property type="project" value="InterPro"/>
</dbReference>
<evidence type="ECO:0000256" key="5">
    <source>
        <dbReference type="ARBA" id="ARBA00022679"/>
    </source>
</evidence>
<protein>
    <recommendedName>
        <fullName evidence="3">DNA-3-methyladenine glycosylase II</fullName>
        <ecNumber evidence="3">3.2.2.21</ecNumber>
    </recommendedName>
</protein>
<feature type="domain" description="HTH araC/xylS-type" evidence="15">
    <location>
        <begin position="106"/>
        <end position="204"/>
    </location>
</feature>
<dbReference type="GO" id="GO:0032993">
    <property type="term" value="C:protein-DNA complex"/>
    <property type="evidence" value="ECO:0007669"/>
    <property type="project" value="TreeGrafter"/>
</dbReference>
<dbReference type="InterPro" id="IPR018060">
    <property type="entry name" value="HTH_AraC"/>
</dbReference>
<dbReference type="PANTHER" id="PTHR43003">
    <property type="entry name" value="DNA-3-METHYLADENINE GLYCOSYLASE"/>
    <property type="match status" value="1"/>
</dbReference>
<keyword evidence="8" id="KW-0862">Zinc</keyword>
<feature type="region of interest" description="Disordered" evidence="14">
    <location>
        <begin position="1"/>
        <end position="28"/>
    </location>
</feature>
<dbReference type="Gene3D" id="1.10.10.60">
    <property type="entry name" value="Homeodomain-like"/>
    <property type="match status" value="1"/>
</dbReference>
<accession>A0A1Y5PZ47</accession>
<evidence type="ECO:0000256" key="10">
    <source>
        <dbReference type="ARBA" id="ARBA00023125"/>
    </source>
</evidence>
<evidence type="ECO:0000256" key="9">
    <source>
        <dbReference type="ARBA" id="ARBA00023015"/>
    </source>
</evidence>
<evidence type="ECO:0000313" key="16">
    <source>
        <dbReference type="EMBL" id="SBV35240.1"/>
    </source>
</evidence>
<dbReference type="PANTHER" id="PTHR43003:SF13">
    <property type="entry name" value="DNA-3-METHYLADENINE GLYCOSYLASE 2"/>
    <property type="match status" value="1"/>
</dbReference>
<keyword evidence="10" id="KW-0238">DNA-binding</keyword>
<dbReference type="SMART" id="SM01009">
    <property type="entry name" value="AlkA_N"/>
    <property type="match status" value="1"/>
</dbReference>
<dbReference type="CDD" id="cd00056">
    <property type="entry name" value="ENDO3c"/>
    <property type="match status" value="1"/>
</dbReference>
<dbReference type="AlphaFoldDB" id="A0A1Y5PZ47"/>
<dbReference type="InterPro" id="IPR051912">
    <property type="entry name" value="Alkylbase_DNA_Glycosylase/TA"/>
</dbReference>
<dbReference type="Gene3D" id="3.30.310.20">
    <property type="entry name" value="DNA-3-methyladenine glycosylase AlkA, N-terminal domain"/>
    <property type="match status" value="1"/>
</dbReference>
<evidence type="ECO:0000256" key="11">
    <source>
        <dbReference type="ARBA" id="ARBA00023159"/>
    </source>
</evidence>
<dbReference type="InterPro" id="IPR010316">
    <property type="entry name" value="AlkA_N"/>
</dbReference>
<evidence type="ECO:0000256" key="13">
    <source>
        <dbReference type="ARBA" id="ARBA00023204"/>
    </source>
</evidence>
<proteinExistence type="predicted"/>